<organism evidence="2 3">
    <name type="scientific">Streptomyces sulfonofaciens</name>
    <dbReference type="NCBI Taxonomy" id="68272"/>
    <lineage>
        <taxon>Bacteria</taxon>
        <taxon>Bacillati</taxon>
        <taxon>Actinomycetota</taxon>
        <taxon>Actinomycetes</taxon>
        <taxon>Kitasatosporales</taxon>
        <taxon>Streptomycetaceae</taxon>
        <taxon>Streptomyces</taxon>
    </lineage>
</organism>
<protein>
    <recommendedName>
        <fullName evidence="4">Cytochrome P450</fullName>
    </recommendedName>
</protein>
<dbReference type="Proteomes" id="UP000603708">
    <property type="component" value="Unassembled WGS sequence"/>
</dbReference>
<dbReference type="GO" id="GO:0016705">
    <property type="term" value="F:oxidoreductase activity, acting on paired donors, with incorporation or reduction of molecular oxygen"/>
    <property type="evidence" value="ECO:0007669"/>
    <property type="project" value="InterPro"/>
</dbReference>
<dbReference type="InterPro" id="IPR001128">
    <property type="entry name" value="Cyt_P450"/>
</dbReference>
<reference evidence="2" key="2">
    <citation type="submission" date="2020-09" db="EMBL/GenBank/DDBJ databases">
        <authorList>
            <person name="Sun Q."/>
            <person name="Ohkuma M."/>
        </authorList>
    </citation>
    <scope>NUCLEOTIDE SEQUENCE</scope>
    <source>
        <strain evidence="2">JCM 5069</strain>
    </source>
</reference>
<gene>
    <name evidence="2" type="ORF">GCM10018793_25980</name>
</gene>
<proteinExistence type="inferred from homology"/>
<keyword evidence="1" id="KW-0503">Monooxygenase</keyword>
<dbReference type="GO" id="GO:0020037">
    <property type="term" value="F:heme binding"/>
    <property type="evidence" value="ECO:0007669"/>
    <property type="project" value="InterPro"/>
</dbReference>
<dbReference type="Pfam" id="PF00067">
    <property type="entry name" value="p450"/>
    <property type="match status" value="1"/>
</dbReference>
<comment type="similarity">
    <text evidence="1">Belongs to the cytochrome P450 family.</text>
</comment>
<keyword evidence="1" id="KW-0408">Iron</keyword>
<dbReference type="SUPFAM" id="SSF48264">
    <property type="entry name" value="Cytochrome P450"/>
    <property type="match status" value="1"/>
</dbReference>
<dbReference type="EMBL" id="BNCD01000006">
    <property type="protein sequence ID" value="GHH77575.1"/>
    <property type="molecule type" value="Genomic_DNA"/>
</dbReference>
<evidence type="ECO:0000256" key="1">
    <source>
        <dbReference type="RuleBase" id="RU000461"/>
    </source>
</evidence>
<dbReference type="AlphaFoldDB" id="A0A919KY42"/>
<sequence>MVVHSPYVVHHRSDLHRDADRFLPDRWRRRADGTTRVPPEGFLAFGSGPTRCVGETFGLTEAVPALASIAARWDLVPVPGRARALSRSVLSPHGPCTCGCACADRPPSAPVGPVRDRLCPDRCSP</sequence>
<keyword evidence="1" id="KW-0349">Heme</keyword>
<dbReference type="InterPro" id="IPR036396">
    <property type="entry name" value="Cyt_P450_sf"/>
</dbReference>
<comment type="caution">
    <text evidence="2">The sequence shown here is derived from an EMBL/GenBank/DDBJ whole genome shotgun (WGS) entry which is preliminary data.</text>
</comment>
<keyword evidence="3" id="KW-1185">Reference proteome</keyword>
<dbReference type="InterPro" id="IPR017972">
    <property type="entry name" value="Cyt_P450_CS"/>
</dbReference>
<evidence type="ECO:0008006" key="4">
    <source>
        <dbReference type="Google" id="ProtNLM"/>
    </source>
</evidence>
<name>A0A919KY42_9ACTN</name>
<accession>A0A919KY42</accession>
<dbReference type="Gene3D" id="1.10.630.10">
    <property type="entry name" value="Cytochrome P450"/>
    <property type="match status" value="1"/>
</dbReference>
<dbReference type="GO" id="GO:0004497">
    <property type="term" value="F:monooxygenase activity"/>
    <property type="evidence" value="ECO:0007669"/>
    <property type="project" value="UniProtKB-KW"/>
</dbReference>
<evidence type="ECO:0000313" key="2">
    <source>
        <dbReference type="EMBL" id="GHH77575.1"/>
    </source>
</evidence>
<keyword evidence="1" id="KW-0560">Oxidoreductase</keyword>
<keyword evidence="1" id="KW-0479">Metal-binding</keyword>
<dbReference type="GO" id="GO:0005506">
    <property type="term" value="F:iron ion binding"/>
    <property type="evidence" value="ECO:0007669"/>
    <property type="project" value="InterPro"/>
</dbReference>
<dbReference type="PROSITE" id="PS00086">
    <property type="entry name" value="CYTOCHROME_P450"/>
    <property type="match status" value="1"/>
</dbReference>
<reference evidence="2" key="1">
    <citation type="journal article" date="2014" name="Int. J. Syst. Evol. Microbiol.">
        <title>Complete genome sequence of Corynebacterium casei LMG S-19264T (=DSM 44701T), isolated from a smear-ripened cheese.</title>
        <authorList>
            <consortium name="US DOE Joint Genome Institute (JGI-PGF)"/>
            <person name="Walter F."/>
            <person name="Albersmeier A."/>
            <person name="Kalinowski J."/>
            <person name="Ruckert C."/>
        </authorList>
    </citation>
    <scope>NUCLEOTIDE SEQUENCE</scope>
    <source>
        <strain evidence="2">JCM 5069</strain>
    </source>
</reference>
<evidence type="ECO:0000313" key="3">
    <source>
        <dbReference type="Proteomes" id="UP000603708"/>
    </source>
</evidence>